<feature type="compositionally biased region" description="Low complexity" evidence="2">
    <location>
        <begin position="24"/>
        <end position="37"/>
    </location>
</feature>
<dbReference type="PANTHER" id="PTHR36826:SF1">
    <property type="entry name" value="PROTEIN ECM13"/>
    <property type="match status" value="1"/>
</dbReference>
<evidence type="ECO:0000256" key="2">
    <source>
        <dbReference type="SAM" id="MobiDB-lite"/>
    </source>
</evidence>
<feature type="coiled-coil region" evidence="1">
    <location>
        <begin position="69"/>
        <end position="96"/>
    </location>
</feature>
<feature type="compositionally biased region" description="Low complexity" evidence="2">
    <location>
        <begin position="248"/>
        <end position="259"/>
    </location>
</feature>
<dbReference type="OrthoDB" id="5431245at2759"/>
<dbReference type="PANTHER" id="PTHR36826">
    <property type="entry name" value="PROTEIN ECM13"/>
    <property type="match status" value="1"/>
</dbReference>
<protein>
    <submittedName>
        <fullName evidence="3">Uncharacterized protein</fullName>
    </submittedName>
</protein>
<evidence type="ECO:0000313" key="4">
    <source>
        <dbReference type="Proteomes" id="UP000243519"/>
    </source>
</evidence>
<name>A0A178FJB9_TRIVO</name>
<keyword evidence="1" id="KW-0175">Coiled coil</keyword>
<gene>
    <name evidence="3" type="ORF">A7D00_3102</name>
</gene>
<sequence length="292" mass="32316">MSKGGDIIMAGAVEDSCPPSVLPSQSTSSSTSRRQQSNMSLSQTYFLAQVARHKLMNAARQPDRNLRVLTAHANMLDGLMADLAEAENEQEDWFNQAVSYANAGNAVTNFNDDNIHDTHGNPTSDFDFDSEDDDDVYDEFDDDDDDYDECGSDCSCSSGSGSDSGEDIVFMLDAHNRAIQRKRSISTLYNELNSTRSDAEQEETDFNYYNRDNIQQPPELLHDPDEESDDDSQPSSPRRNSFDFFAASSPTVEETLTSSEVEKGAEIAQSDDIDEDVPLLGYCFSRSSVLHG</sequence>
<comment type="caution">
    <text evidence="3">The sequence shown here is derived from an EMBL/GenBank/DDBJ whole genome shotgun (WGS) entry which is preliminary data.</text>
</comment>
<proteinExistence type="predicted"/>
<dbReference type="InterPro" id="IPR037738">
    <property type="entry name" value="Ecm13-like"/>
</dbReference>
<organism evidence="3 4">
    <name type="scientific">Trichophyton violaceum</name>
    <dbReference type="NCBI Taxonomy" id="34388"/>
    <lineage>
        <taxon>Eukaryota</taxon>
        <taxon>Fungi</taxon>
        <taxon>Dikarya</taxon>
        <taxon>Ascomycota</taxon>
        <taxon>Pezizomycotina</taxon>
        <taxon>Eurotiomycetes</taxon>
        <taxon>Eurotiomycetidae</taxon>
        <taxon>Onygenales</taxon>
        <taxon>Arthrodermataceae</taxon>
        <taxon>Trichophyton</taxon>
    </lineage>
</organism>
<evidence type="ECO:0000256" key="1">
    <source>
        <dbReference type="SAM" id="Coils"/>
    </source>
</evidence>
<dbReference type="AlphaFoldDB" id="A0A178FJB9"/>
<feature type="region of interest" description="Disordered" evidence="2">
    <location>
        <begin position="211"/>
        <end position="272"/>
    </location>
</feature>
<dbReference type="Proteomes" id="UP000243519">
    <property type="component" value="Unassembled WGS sequence"/>
</dbReference>
<dbReference type="EMBL" id="LHPN01000004">
    <property type="protein sequence ID" value="OAL72104.1"/>
    <property type="molecule type" value="Genomic_DNA"/>
</dbReference>
<accession>A0A178FJB9</accession>
<feature type="region of interest" description="Disordered" evidence="2">
    <location>
        <begin position="14"/>
        <end position="39"/>
    </location>
</feature>
<reference evidence="3 4" key="1">
    <citation type="submission" date="2016-05" db="EMBL/GenBank/DDBJ databases">
        <title>Genome sequencing of Trichophyton violaceum CMCC(F)T3l isolated from hair.</title>
        <authorList>
            <person name="Zhan P."/>
            <person name="Tao Y."/>
            <person name="Liu W."/>
        </authorList>
    </citation>
    <scope>NUCLEOTIDE SEQUENCE [LARGE SCALE GENOMIC DNA]</scope>
    <source>
        <strain evidence="4">CMCC(F)T3l</strain>
    </source>
</reference>
<evidence type="ECO:0000313" key="3">
    <source>
        <dbReference type="EMBL" id="OAL72104.1"/>
    </source>
</evidence>
<feature type="region of interest" description="Disordered" evidence="2">
    <location>
        <begin position="112"/>
        <end position="133"/>
    </location>
</feature>
<keyword evidence="4" id="KW-1185">Reference proteome</keyword>